<accession>A0A2N9YB48</accession>
<keyword evidence="1" id="KW-0812">Transmembrane</keyword>
<dbReference type="KEGG" id="blep:AL038_03430"/>
<feature type="transmembrane region" description="Helical" evidence="1">
    <location>
        <begin position="6"/>
        <end position="34"/>
    </location>
</feature>
<dbReference type="RefSeq" id="WP_062149059.1">
    <property type="nucleotide sequence ID" value="NZ_CP012373.2"/>
</dbReference>
<sequence length="170" mass="19187">MSDLSTGYLIILASIGSIAFVLLWSMILLLIAFLSGWLTLARHYAAPIPLPTTICHWSFQSMALRWFFWGYNNCLTLGVTAEGLLIKVILPLRVGHKPLLIPWSEIQQIEELTVFLKIAIIKITLRQLPTIPLFFPKKILAQLQIYCPADCLNMLTKNVSIVDSNYNANT</sequence>
<keyword evidence="1" id="KW-0472">Membrane</keyword>
<dbReference type="AlphaFoldDB" id="A0A2N9YB48"/>
<evidence type="ECO:0000256" key="1">
    <source>
        <dbReference type="SAM" id="Phobius"/>
    </source>
</evidence>
<keyword evidence="3" id="KW-1185">Reference proteome</keyword>
<gene>
    <name evidence="2" type="ORF">BLE401_02600</name>
</gene>
<keyword evidence="1" id="KW-1133">Transmembrane helix</keyword>
<reference evidence="3" key="1">
    <citation type="submission" date="2016-12" db="EMBL/GenBank/DDBJ databases">
        <title>Complete Genome Sequence of Beggiatoa leptomitiformis D-401.</title>
        <authorList>
            <person name="Fomenkov A."/>
            <person name="Vincze T."/>
            <person name="Grabovich M."/>
            <person name="Anton B.P."/>
            <person name="Dubinina G."/>
            <person name="Orlova M."/>
            <person name="Belousova E."/>
            <person name="Roberts R.J."/>
        </authorList>
    </citation>
    <scope>NUCLEOTIDE SEQUENCE [LARGE SCALE GENOMIC DNA]</scope>
    <source>
        <strain evidence="3">D-401</strain>
    </source>
</reference>
<dbReference type="Proteomes" id="UP000234271">
    <property type="component" value="Chromosome"/>
</dbReference>
<proteinExistence type="predicted"/>
<evidence type="ECO:0000313" key="3">
    <source>
        <dbReference type="Proteomes" id="UP000234271"/>
    </source>
</evidence>
<name>A0A2N9YB48_9GAMM</name>
<organism evidence="2 3">
    <name type="scientific">Beggiatoa leptomitoformis</name>
    <dbReference type="NCBI Taxonomy" id="288004"/>
    <lineage>
        <taxon>Bacteria</taxon>
        <taxon>Pseudomonadati</taxon>
        <taxon>Pseudomonadota</taxon>
        <taxon>Gammaproteobacteria</taxon>
        <taxon>Thiotrichales</taxon>
        <taxon>Thiotrichaceae</taxon>
        <taxon>Beggiatoa</taxon>
    </lineage>
</organism>
<evidence type="ECO:0000313" key="2">
    <source>
        <dbReference type="EMBL" id="AUI67693.1"/>
    </source>
</evidence>
<protein>
    <submittedName>
        <fullName evidence="2">Uncharacterized protein</fullName>
    </submittedName>
</protein>
<dbReference type="EMBL" id="CP018889">
    <property type="protein sequence ID" value="AUI67693.1"/>
    <property type="molecule type" value="Genomic_DNA"/>
</dbReference>
<dbReference type="OrthoDB" id="7678662at2"/>